<organism evidence="2 3">
    <name type="scientific">Methylocaldum szegediense</name>
    <dbReference type="NCBI Taxonomy" id="73780"/>
    <lineage>
        <taxon>Bacteria</taxon>
        <taxon>Pseudomonadati</taxon>
        <taxon>Pseudomonadota</taxon>
        <taxon>Gammaproteobacteria</taxon>
        <taxon>Methylococcales</taxon>
        <taxon>Methylococcaceae</taxon>
        <taxon>Methylocaldum</taxon>
    </lineage>
</organism>
<gene>
    <name evidence="2" type="ORF">MSZNOR_3006</name>
</gene>
<keyword evidence="3" id="KW-1185">Reference proteome</keyword>
<proteinExistence type="predicted"/>
<accession>A0ABM9I427</accession>
<evidence type="ECO:0000313" key="3">
    <source>
        <dbReference type="Proteomes" id="UP001162030"/>
    </source>
</evidence>
<dbReference type="Proteomes" id="UP001162030">
    <property type="component" value="Chromosome"/>
</dbReference>
<name>A0ABM9I427_9GAMM</name>
<protein>
    <submittedName>
        <fullName evidence="2">Uncharacterized protein</fullName>
    </submittedName>
</protein>
<evidence type="ECO:0000313" key="2">
    <source>
        <dbReference type="EMBL" id="CAI8877935.1"/>
    </source>
</evidence>
<sequence>MAEVEAPSNRETIADRGGPMGVSAKALDPDKAVFAVSE</sequence>
<evidence type="ECO:0000256" key="1">
    <source>
        <dbReference type="SAM" id="MobiDB-lite"/>
    </source>
</evidence>
<feature type="region of interest" description="Disordered" evidence="1">
    <location>
        <begin position="1"/>
        <end position="25"/>
    </location>
</feature>
<reference evidence="2 3" key="1">
    <citation type="submission" date="2023-03" db="EMBL/GenBank/DDBJ databases">
        <authorList>
            <person name="Pearce D."/>
        </authorList>
    </citation>
    <scope>NUCLEOTIDE SEQUENCE [LARGE SCALE GENOMIC DNA]</scope>
    <source>
        <strain evidence="2">Msz</strain>
    </source>
</reference>
<dbReference type="EMBL" id="OX458333">
    <property type="protein sequence ID" value="CAI8877935.1"/>
    <property type="molecule type" value="Genomic_DNA"/>
</dbReference>